<name>I3DVG0_BACMT</name>
<comment type="caution">
    <text evidence="4">The sequence shown here is derived from an EMBL/GenBank/DDBJ whole genome shotgun (WGS) entry which is preliminary data.</text>
</comment>
<dbReference type="InterPro" id="IPR000415">
    <property type="entry name" value="Nitroreductase-like"/>
</dbReference>
<dbReference type="PATRIC" id="fig|997296.3.peg.2470"/>
<proteinExistence type="inferred from homology"/>
<dbReference type="PANTHER" id="PTHR43673">
    <property type="entry name" value="NAD(P)H NITROREDUCTASE YDGI-RELATED"/>
    <property type="match status" value="1"/>
</dbReference>
<sequence>MTDIFSIIKERRSVRDFDPEQSISRDELMEILELAGRAPSAWNLQHWHFMVFHGKEIQKKLLPIANNQIHVFESSAVIAVLGDLQPDKKIEAVYRPLVEAGSMSQEIIDRKASQVKGVYQNKTYALTSAHSNSSLAAMQLMLAAKGKGWDTCPMVGFDKEKFIKEFNVDDRYTPVMLIAIGKALKPGHQSARLKIEELITWVE</sequence>
<protein>
    <submittedName>
        <fullName evidence="4">Nitroreductase</fullName>
    </submittedName>
</protein>
<dbReference type="EMBL" id="AFEU01000003">
    <property type="protein sequence ID" value="EIJ78231.1"/>
    <property type="molecule type" value="Genomic_DNA"/>
</dbReference>
<evidence type="ECO:0000259" key="3">
    <source>
        <dbReference type="Pfam" id="PF00881"/>
    </source>
</evidence>
<dbReference type="GO" id="GO:0016491">
    <property type="term" value="F:oxidoreductase activity"/>
    <property type="evidence" value="ECO:0007669"/>
    <property type="project" value="UniProtKB-KW"/>
</dbReference>
<dbReference type="Proteomes" id="UP000010523">
    <property type="component" value="Unassembled WGS sequence"/>
</dbReference>
<gene>
    <name evidence="4" type="ORF">PB1_11744</name>
</gene>
<dbReference type="Pfam" id="PF00881">
    <property type="entry name" value="Nitroreductase"/>
    <property type="match status" value="1"/>
</dbReference>
<reference evidence="4 5" key="1">
    <citation type="journal article" date="2012" name="Appl. Environ. Microbiol.">
        <title>Genome Sequence of Thermotolerant Bacillus methanolicus: Features and Regulation Related to Methylotrophy and Production of L-Lysine and L-Glutamate from Methanol.</title>
        <authorList>
            <person name="Heggeset T.M."/>
            <person name="Krog A."/>
            <person name="Balzer S."/>
            <person name="Wentzel A."/>
            <person name="Ellingsen T.E."/>
            <person name="Brautaset T."/>
        </authorList>
    </citation>
    <scope>NUCLEOTIDE SEQUENCE [LARGE SCALE GENOMIC DNA]</scope>
    <source>
        <strain evidence="4 5">PB1</strain>
    </source>
</reference>
<keyword evidence="2" id="KW-0560">Oxidoreductase</keyword>
<dbReference type="SUPFAM" id="SSF55469">
    <property type="entry name" value="FMN-dependent nitroreductase-like"/>
    <property type="match status" value="1"/>
</dbReference>
<dbReference type="PANTHER" id="PTHR43673:SF3">
    <property type="entry name" value="NAD(P)H NITROREDUCTASE YODC-RELATED"/>
    <property type="match status" value="1"/>
</dbReference>
<evidence type="ECO:0000256" key="2">
    <source>
        <dbReference type="ARBA" id="ARBA00023002"/>
    </source>
</evidence>
<feature type="domain" description="Nitroreductase" evidence="3">
    <location>
        <begin position="8"/>
        <end position="182"/>
    </location>
</feature>
<evidence type="ECO:0000256" key="1">
    <source>
        <dbReference type="ARBA" id="ARBA00007118"/>
    </source>
</evidence>
<dbReference type="InterPro" id="IPR029479">
    <property type="entry name" value="Nitroreductase"/>
</dbReference>
<keyword evidence="5" id="KW-1185">Reference proteome</keyword>
<evidence type="ECO:0000313" key="5">
    <source>
        <dbReference type="Proteomes" id="UP000010523"/>
    </source>
</evidence>
<dbReference type="eggNOG" id="COG0778">
    <property type="taxonomic scope" value="Bacteria"/>
</dbReference>
<evidence type="ECO:0000313" key="4">
    <source>
        <dbReference type="EMBL" id="EIJ78231.1"/>
    </source>
</evidence>
<dbReference type="STRING" id="997296.PB1_11744"/>
<dbReference type="CDD" id="cd02137">
    <property type="entry name" value="MhqN-like"/>
    <property type="match status" value="1"/>
</dbReference>
<comment type="similarity">
    <text evidence="1">Belongs to the nitroreductase family.</text>
</comment>
<dbReference type="Gene3D" id="3.40.109.10">
    <property type="entry name" value="NADH Oxidase"/>
    <property type="match status" value="1"/>
</dbReference>
<dbReference type="AlphaFoldDB" id="I3DVG0"/>
<accession>I3DVG0</accession>
<dbReference type="RefSeq" id="WP_004436527.1">
    <property type="nucleotide sequence ID" value="NZ_AFEU01000003.1"/>
</dbReference>
<organism evidence="4 5">
    <name type="scientific">Bacillus methanolicus PB1</name>
    <dbReference type="NCBI Taxonomy" id="997296"/>
    <lineage>
        <taxon>Bacteria</taxon>
        <taxon>Bacillati</taxon>
        <taxon>Bacillota</taxon>
        <taxon>Bacilli</taxon>
        <taxon>Bacillales</taxon>
        <taxon>Bacillaceae</taxon>
        <taxon>Bacillus</taxon>
    </lineage>
</organism>